<dbReference type="EMBL" id="JADOUF010000001">
    <property type="protein sequence ID" value="MBG6134054.1"/>
    <property type="molecule type" value="Genomic_DNA"/>
</dbReference>
<dbReference type="AlphaFoldDB" id="A0A8J7GGR1"/>
<dbReference type="Proteomes" id="UP000622552">
    <property type="component" value="Unassembled WGS sequence"/>
</dbReference>
<reference evidence="1" key="1">
    <citation type="submission" date="2020-11" db="EMBL/GenBank/DDBJ databases">
        <title>Sequencing the genomes of 1000 actinobacteria strains.</title>
        <authorList>
            <person name="Klenk H.-P."/>
        </authorList>
    </citation>
    <scope>NUCLEOTIDE SEQUENCE</scope>
    <source>
        <strain evidence="1">DSM 45356</strain>
    </source>
</reference>
<protein>
    <submittedName>
        <fullName evidence="1">Uncharacterized protein</fullName>
    </submittedName>
</protein>
<keyword evidence="2" id="KW-1185">Reference proteome</keyword>
<name>A0A8J7GGR1_9ACTN</name>
<comment type="caution">
    <text evidence="1">The sequence shown here is derived from an EMBL/GenBank/DDBJ whole genome shotgun (WGS) entry which is preliminary data.</text>
</comment>
<accession>A0A8J7GGR1</accession>
<organism evidence="1 2">
    <name type="scientific">Longispora fulva</name>
    <dbReference type="NCBI Taxonomy" id="619741"/>
    <lineage>
        <taxon>Bacteria</taxon>
        <taxon>Bacillati</taxon>
        <taxon>Actinomycetota</taxon>
        <taxon>Actinomycetes</taxon>
        <taxon>Micromonosporales</taxon>
        <taxon>Micromonosporaceae</taxon>
        <taxon>Longispora</taxon>
    </lineage>
</organism>
<evidence type="ECO:0000313" key="1">
    <source>
        <dbReference type="EMBL" id="MBG6134054.1"/>
    </source>
</evidence>
<gene>
    <name evidence="1" type="ORF">IW245_000248</name>
</gene>
<evidence type="ECO:0000313" key="2">
    <source>
        <dbReference type="Proteomes" id="UP000622552"/>
    </source>
</evidence>
<dbReference type="RefSeq" id="WP_197001335.1">
    <property type="nucleotide sequence ID" value="NZ_BONS01000026.1"/>
</dbReference>
<sequence>MSEGTWLACVDCKVMLPLGRAVKDPATRDIVFIAEYRSGRPARLDERLDRVLWKMLAEHPGHRLEVVRENSTQLDDLGEMLTLGEDEIGSPTLEEYLAGWPG</sequence>
<proteinExistence type="predicted"/>